<sequence length="62" mass="6621">MSETTACQTSDPSLISGKTCKRHKEKHVGSLDDLVLIFAMNIGSLMGFDGLGETFMGSIQGK</sequence>
<reference evidence="1" key="1">
    <citation type="journal article" date="2014" name="Int. J. Syst. Evol. Microbiol.">
        <title>Complete genome sequence of Corynebacterium casei LMG S-19264T (=DSM 44701T), isolated from a smear-ripened cheese.</title>
        <authorList>
            <consortium name="US DOE Joint Genome Institute (JGI-PGF)"/>
            <person name="Walter F."/>
            <person name="Albersmeier A."/>
            <person name="Kalinowski J."/>
            <person name="Ruckert C."/>
        </authorList>
    </citation>
    <scope>NUCLEOTIDE SEQUENCE</scope>
    <source>
        <strain evidence="1">CGMCC 4.7278</strain>
    </source>
</reference>
<gene>
    <name evidence="1" type="ORF">GCM10011591_07390</name>
</gene>
<name>A0A917Q9X7_9NOCA</name>
<evidence type="ECO:0000313" key="2">
    <source>
        <dbReference type="Proteomes" id="UP000612956"/>
    </source>
</evidence>
<keyword evidence="2" id="KW-1185">Reference proteome</keyword>
<proteinExistence type="predicted"/>
<dbReference type="AlphaFoldDB" id="A0A917Q9X7"/>
<dbReference type="Proteomes" id="UP000612956">
    <property type="component" value="Unassembled WGS sequence"/>
</dbReference>
<protein>
    <submittedName>
        <fullName evidence="1">Uncharacterized protein</fullName>
    </submittedName>
</protein>
<dbReference type="EMBL" id="BMMW01000001">
    <property type="protein sequence ID" value="GGK38264.1"/>
    <property type="molecule type" value="Genomic_DNA"/>
</dbReference>
<comment type="caution">
    <text evidence="1">The sequence shown here is derived from an EMBL/GenBank/DDBJ whole genome shotgun (WGS) entry which is preliminary data.</text>
</comment>
<accession>A0A917Q9X7</accession>
<reference evidence="1" key="2">
    <citation type="submission" date="2020-09" db="EMBL/GenBank/DDBJ databases">
        <authorList>
            <person name="Sun Q."/>
            <person name="Zhou Y."/>
        </authorList>
    </citation>
    <scope>NUCLEOTIDE SEQUENCE</scope>
    <source>
        <strain evidence="1">CGMCC 4.7278</strain>
    </source>
</reference>
<evidence type="ECO:0000313" key="1">
    <source>
        <dbReference type="EMBL" id="GGK38264.1"/>
    </source>
</evidence>
<organism evidence="1 2">
    <name type="scientific">Nocardia camponoti</name>
    <dbReference type="NCBI Taxonomy" id="1616106"/>
    <lineage>
        <taxon>Bacteria</taxon>
        <taxon>Bacillati</taxon>
        <taxon>Actinomycetota</taxon>
        <taxon>Actinomycetes</taxon>
        <taxon>Mycobacteriales</taxon>
        <taxon>Nocardiaceae</taxon>
        <taxon>Nocardia</taxon>
    </lineage>
</organism>